<evidence type="ECO:0000313" key="4">
    <source>
        <dbReference type="Proteomes" id="UP000305526"/>
    </source>
</evidence>
<proteinExistence type="predicted"/>
<evidence type="ECO:0000313" key="1">
    <source>
        <dbReference type="EMBL" id="TCV89385.1"/>
    </source>
</evidence>
<protein>
    <submittedName>
        <fullName evidence="1">Uncharacterized protein</fullName>
    </submittedName>
</protein>
<gene>
    <name evidence="1" type="ORF">EDC16_102262</name>
    <name evidence="2" type="ORF">FHQ21_02450</name>
</gene>
<evidence type="ECO:0000313" key="2">
    <source>
        <dbReference type="EMBL" id="TNG93164.1"/>
    </source>
</evidence>
<dbReference type="EMBL" id="VDGV01000012">
    <property type="protein sequence ID" value="TNG93164.1"/>
    <property type="molecule type" value="Genomic_DNA"/>
</dbReference>
<dbReference type="RefSeq" id="WP_132965256.1">
    <property type="nucleotide sequence ID" value="NZ_LEKL01000012.1"/>
</dbReference>
<reference evidence="2 4" key="2">
    <citation type="submission" date="2019-05" db="EMBL/GenBank/DDBJ databases">
        <title>Pasteurellaceae isolates from reptiles.</title>
        <authorList>
            <person name="Bojesen A.M."/>
            <person name="Lund E."/>
        </authorList>
    </citation>
    <scope>NUCLEOTIDE SEQUENCE [LARGE SCALE GENOMIC DNA]</scope>
    <source>
        <strain evidence="2 4">ELNT2x</strain>
    </source>
</reference>
<evidence type="ECO:0000313" key="3">
    <source>
        <dbReference type="Proteomes" id="UP000294619"/>
    </source>
</evidence>
<comment type="caution">
    <text evidence="1">The sequence shown here is derived from an EMBL/GenBank/DDBJ whole genome shotgun (WGS) entry which is preliminary data.</text>
</comment>
<sequence>MSRIKHIWILSQFSKIVITLAIIATSSLTYANKALIDEVVSSINSINMNNKKAGFLYLDKAIPLYQADSVILSHIYDSTKNIEVSSKKEIRQIMIEFQQQSIYCKHMGIKNTLENGINFIVVTYDTNNEHLHDFFLTHETCSNFNNKYKD</sequence>
<dbReference type="AlphaFoldDB" id="A0A4R3YAG9"/>
<dbReference type="Proteomes" id="UP000294619">
    <property type="component" value="Unassembled WGS sequence"/>
</dbReference>
<dbReference type="Proteomes" id="UP000305526">
    <property type="component" value="Unassembled WGS sequence"/>
</dbReference>
<name>A0A4R3YAG9_9PAST</name>
<dbReference type="EMBL" id="SMCP01000002">
    <property type="protein sequence ID" value="TCV89385.1"/>
    <property type="molecule type" value="Genomic_DNA"/>
</dbReference>
<organism evidence="1 3">
    <name type="scientific">Testudinibacter aquarius</name>
    <dbReference type="NCBI Taxonomy" id="1524974"/>
    <lineage>
        <taxon>Bacteria</taxon>
        <taxon>Pseudomonadati</taxon>
        <taxon>Pseudomonadota</taxon>
        <taxon>Gammaproteobacteria</taxon>
        <taxon>Pasteurellales</taxon>
        <taxon>Pasteurellaceae</taxon>
        <taxon>Testudinibacter</taxon>
    </lineage>
</organism>
<reference evidence="1 3" key="1">
    <citation type="submission" date="2019-03" db="EMBL/GenBank/DDBJ databases">
        <title>Genomic Encyclopedia of Type Strains, Phase IV (KMG-IV): sequencing the most valuable type-strain genomes for metagenomic binning, comparative biology and taxonomic classification.</title>
        <authorList>
            <person name="Goeker M."/>
        </authorList>
    </citation>
    <scope>NUCLEOTIDE SEQUENCE [LARGE SCALE GENOMIC DNA]</scope>
    <source>
        <strain evidence="1 3">DSM 28140</strain>
    </source>
</reference>
<keyword evidence="4" id="KW-1185">Reference proteome</keyword>
<accession>A0A4R3YAG9</accession>